<dbReference type="PANTHER" id="PTHR23028">
    <property type="entry name" value="ACETYLTRANSFERASE"/>
    <property type="match status" value="1"/>
</dbReference>
<feature type="transmembrane region" description="Helical" evidence="1">
    <location>
        <begin position="170"/>
        <end position="188"/>
    </location>
</feature>
<keyword evidence="1" id="KW-1133">Transmembrane helix</keyword>
<dbReference type="InterPro" id="IPR002656">
    <property type="entry name" value="Acyl_transf_3_dom"/>
</dbReference>
<dbReference type="OrthoDB" id="9767863at2"/>
<gene>
    <name evidence="3" type="ORF">IV01_23250</name>
</gene>
<organism evidence="3 4">
    <name type="scientific">Pseudomonas syringae</name>
    <dbReference type="NCBI Taxonomy" id="317"/>
    <lineage>
        <taxon>Bacteria</taxon>
        <taxon>Pseudomonadati</taxon>
        <taxon>Pseudomonadota</taxon>
        <taxon>Gammaproteobacteria</taxon>
        <taxon>Pseudomonadales</taxon>
        <taxon>Pseudomonadaceae</taxon>
        <taxon>Pseudomonas</taxon>
    </lineage>
</organism>
<evidence type="ECO:0000313" key="3">
    <source>
        <dbReference type="EMBL" id="KFE52039.1"/>
    </source>
</evidence>
<keyword evidence="1" id="KW-0812">Transmembrane</keyword>
<feature type="transmembrane region" description="Helical" evidence="1">
    <location>
        <begin position="82"/>
        <end position="101"/>
    </location>
</feature>
<dbReference type="RefSeq" id="WP_032631248.1">
    <property type="nucleotide sequence ID" value="NZ_JPQU01000078.1"/>
</dbReference>
<keyword evidence="4" id="KW-1185">Reference proteome</keyword>
<dbReference type="GO" id="GO:0016020">
    <property type="term" value="C:membrane"/>
    <property type="evidence" value="ECO:0007669"/>
    <property type="project" value="TreeGrafter"/>
</dbReference>
<reference evidence="3 4" key="1">
    <citation type="submission" date="2014-07" db="EMBL/GenBank/DDBJ databases">
        <title>Draft Genome Sequences of Environmental Pseudomonas syringae strains.</title>
        <authorList>
            <person name="Baltrus D.A."/>
            <person name="Berge O."/>
            <person name="Morris C."/>
        </authorList>
    </citation>
    <scope>NUCLEOTIDE SEQUENCE [LARGE SCALE GENOMIC DNA]</scope>
    <source>
        <strain evidence="3 4">GAW0119</strain>
    </source>
</reference>
<feature type="transmembrane region" description="Helical" evidence="1">
    <location>
        <begin position="12"/>
        <end position="31"/>
    </location>
</feature>
<accession>A0A085V9C6</accession>
<feature type="transmembrane region" description="Helical" evidence="1">
    <location>
        <begin position="334"/>
        <end position="354"/>
    </location>
</feature>
<feature type="transmembrane region" description="Helical" evidence="1">
    <location>
        <begin position="43"/>
        <end position="61"/>
    </location>
</feature>
<feature type="transmembrane region" description="Helical" evidence="1">
    <location>
        <begin position="142"/>
        <end position="163"/>
    </location>
</feature>
<evidence type="ECO:0000259" key="2">
    <source>
        <dbReference type="Pfam" id="PF01757"/>
    </source>
</evidence>
<dbReference type="Pfam" id="PF01757">
    <property type="entry name" value="Acyl_transf_3"/>
    <property type="match status" value="1"/>
</dbReference>
<dbReference type="GO" id="GO:0000271">
    <property type="term" value="P:polysaccharide biosynthetic process"/>
    <property type="evidence" value="ECO:0007669"/>
    <property type="project" value="TreeGrafter"/>
</dbReference>
<comment type="caution">
    <text evidence="3">The sequence shown here is derived from an EMBL/GenBank/DDBJ whole genome shotgun (WGS) entry which is preliminary data.</text>
</comment>
<evidence type="ECO:0000313" key="4">
    <source>
        <dbReference type="Proteomes" id="UP000028631"/>
    </source>
</evidence>
<dbReference type="AlphaFoldDB" id="A0A085V9C6"/>
<dbReference type="GO" id="GO:0016747">
    <property type="term" value="F:acyltransferase activity, transferring groups other than amino-acyl groups"/>
    <property type="evidence" value="ECO:0007669"/>
    <property type="project" value="InterPro"/>
</dbReference>
<dbReference type="InterPro" id="IPR050879">
    <property type="entry name" value="Acyltransferase_3"/>
</dbReference>
<feature type="domain" description="Acyltransferase 3" evidence="2">
    <location>
        <begin position="10"/>
        <end position="350"/>
    </location>
</feature>
<name>A0A085V9C6_PSESX</name>
<feature type="transmembrane region" description="Helical" evidence="1">
    <location>
        <begin position="286"/>
        <end position="306"/>
    </location>
</feature>
<proteinExistence type="predicted"/>
<dbReference type="PATRIC" id="fig|317.175.peg.4847"/>
<dbReference type="PANTHER" id="PTHR23028:SF131">
    <property type="entry name" value="BLR2367 PROTEIN"/>
    <property type="match status" value="1"/>
</dbReference>
<evidence type="ECO:0000256" key="1">
    <source>
        <dbReference type="SAM" id="Phobius"/>
    </source>
</evidence>
<keyword evidence="1" id="KW-0472">Membrane</keyword>
<dbReference type="Proteomes" id="UP000028631">
    <property type="component" value="Unassembled WGS sequence"/>
</dbReference>
<sequence>MNAIHRFDVLDSFRGICAACVVFFHIQLVSGFTESVFIRNADLLVNFFFVLSGFVLSYAYGSKKQLNFRTFLISRTFRLVPLHWLMLAVFVLLEALKVLAIKKGVALNYAPFTGAFAPSEFLPNLLLVQAWTPLTETMSFNYPSWSISVEYYMYLIFAALMLFSGSMRHWIWGVVSITAFALLFGHVPVLTERALKGLSCFFAGALTYRLFAPVSRSWKPDARLMTCFEAAALISVAGVNSTRFANQSLVASLLFCPVVFIFAFEAGRLSNLLKARPLALLGRLSYSMYMTHVAVLFCLMSVFIVLEQRTGQQLTTIFEGRRYLNTGSALGNSLLAIAFFLVVVMVSVVTHHYIEVKGQALGRRLIEWRGRKVKAAGVGATE</sequence>
<dbReference type="EMBL" id="JPQU01000078">
    <property type="protein sequence ID" value="KFE52039.1"/>
    <property type="molecule type" value="Genomic_DNA"/>
</dbReference>
<protein>
    <recommendedName>
        <fullName evidence="2">Acyltransferase 3 domain-containing protein</fullName>
    </recommendedName>
</protein>
<feature type="transmembrane region" description="Helical" evidence="1">
    <location>
        <begin position="248"/>
        <end position="266"/>
    </location>
</feature>